<keyword evidence="12" id="KW-1185">Reference proteome</keyword>
<feature type="transmembrane region" description="Helical" evidence="8">
    <location>
        <begin position="69"/>
        <end position="91"/>
    </location>
</feature>
<proteinExistence type="predicted"/>
<evidence type="ECO:0000313" key="12">
    <source>
        <dbReference type="Proteomes" id="UP001328107"/>
    </source>
</evidence>
<dbReference type="InterPro" id="IPR003439">
    <property type="entry name" value="ABC_transporter-like_ATP-bd"/>
</dbReference>
<organism evidence="11 12">
    <name type="scientific">Pristionchus mayeri</name>
    <dbReference type="NCBI Taxonomy" id="1317129"/>
    <lineage>
        <taxon>Eukaryota</taxon>
        <taxon>Metazoa</taxon>
        <taxon>Ecdysozoa</taxon>
        <taxon>Nematoda</taxon>
        <taxon>Chromadorea</taxon>
        <taxon>Rhabditida</taxon>
        <taxon>Rhabditina</taxon>
        <taxon>Diplogasteromorpha</taxon>
        <taxon>Diplogasteroidea</taxon>
        <taxon>Neodiplogasteridae</taxon>
        <taxon>Pristionchus</taxon>
    </lineage>
</organism>
<feature type="domain" description="ABC transporter" evidence="9">
    <location>
        <begin position="309"/>
        <end position="523"/>
    </location>
</feature>
<dbReference type="AlphaFoldDB" id="A0AAN5CQR7"/>
<keyword evidence="6 8" id="KW-1133">Transmembrane helix</keyword>
<keyword evidence="7 8" id="KW-0472">Membrane</keyword>
<dbReference type="Pfam" id="PF00005">
    <property type="entry name" value="ABC_tran"/>
    <property type="match status" value="1"/>
</dbReference>
<evidence type="ECO:0000256" key="3">
    <source>
        <dbReference type="ARBA" id="ARBA00022692"/>
    </source>
</evidence>
<feature type="transmembrane region" description="Helical" evidence="8">
    <location>
        <begin position="245"/>
        <end position="266"/>
    </location>
</feature>
<dbReference type="InterPro" id="IPR027417">
    <property type="entry name" value="P-loop_NTPase"/>
</dbReference>
<evidence type="ECO:0000256" key="8">
    <source>
        <dbReference type="SAM" id="Phobius"/>
    </source>
</evidence>
<dbReference type="Proteomes" id="UP001328107">
    <property type="component" value="Unassembled WGS sequence"/>
</dbReference>
<evidence type="ECO:0000256" key="5">
    <source>
        <dbReference type="ARBA" id="ARBA00022840"/>
    </source>
</evidence>
<dbReference type="SMART" id="SM00382">
    <property type="entry name" value="AAA"/>
    <property type="match status" value="1"/>
</dbReference>
<dbReference type="PROSITE" id="PS50929">
    <property type="entry name" value="ABC_TM1F"/>
    <property type="match status" value="1"/>
</dbReference>
<evidence type="ECO:0000256" key="1">
    <source>
        <dbReference type="ARBA" id="ARBA00004141"/>
    </source>
</evidence>
<feature type="domain" description="ABC transmembrane type-1" evidence="10">
    <location>
        <begin position="146"/>
        <end position="274"/>
    </location>
</feature>
<dbReference type="Pfam" id="PF00664">
    <property type="entry name" value="ABC_membrane"/>
    <property type="match status" value="1"/>
</dbReference>
<dbReference type="InterPro" id="IPR011527">
    <property type="entry name" value="ABC1_TM_dom"/>
</dbReference>
<dbReference type="GO" id="GO:0016020">
    <property type="term" value="C:membrane"/>
    <property type="evidence" value="ECO:0007669"/>
    <property type="project" value="UniProtKB-SubCell"/>
</dbReference>
<dbReference type="PROSITE" id="PS50893">
    <property type="entry name" value="ABC_TRANSPORTER_2"/>
    <property type="match status" value="1"/>
</dbReference>
<feature type="non-terminal residue" evidence="11">
    <location>
        <position position="1"/>
    </location>
</feature>
<evidence type="ECO:0000313" key="11">
    <source>
        <dbReference type="EMBL" id="GMR48951.1"/>
    </source>
</evidence>
<dbReference type="PANTHER" id="PTHR43394">
    <property type="entry name" value="ATP-DEPENDENT PERMEASE MDL1, MITOCHONDRIAL"/>
    <property type="match status" value="1"/>
</dbReference>
<dbReference type="SUPFAM" id="SSF52540">
    <property type="entry name" value="P-loop containing nucleoside triphosphate hydrolases"/>
    <property type="match status" value="1"/>
</dbReference>
<comment type="subcellular location">
    <subcellularLocation>
        <location evidence="1">Membrane</location>
        <topology evidence="1">Multi-pass membrane protein</topology>
    </subcellularLocation>
</comment>
<gene>
    <name evidence="11" type="ORF">PMAYCL1PPCAC_19146</name>
</gene>
<feature type="transmembrane region" description="Helical" evidence="8">
    <location>
        <begin position="207"/>
        <end position="225"/>
    </location>
</feature>
<dbReference type="FunFam" id="3.40.50.300:FF:000967">
    <property type="entry name" value="ABC multidrug transporter mdr4"/>
    <property type="match status" value="1"/>
</dbReference>
<dbReference type="GO" id="GO:0015421">
    <property type="term" value="F:ABC-type oligopeptide transporter activity"/>
    <property type="evidence" value="ECO:0007669"/>
    <property type="project" value="TreeGrafter"/>
</dbReference>
<dbReference type="GO" id="GO:0016887">
    <property type="term" value="F:ATP hydrolysis activity"/>
    <property type="evidence" value="ECO:0007669"/>
    <property type="project" value="InterPro"/>
</dbReference>
<dbReference type="Gene3D" id="3.40.50.300">
    <property type="entry name" value="P-loop containing nucleotide triphosphate hydrolases"/>
    <property type="match status" value="1"/>
</dbReference>
<accession>A0AAN5CQR7</accession>
<dbReference type="PROSITE" id="PS00211">
    <property type="entry name" value="ABC_TRANSPORTER_1"/>
    <property type="match status" value="1"/>
</dbReference>
<dbReference type="GO" id="GO:0005524">
    <property type="term" value="F:ATP binding"/>
    <property type="evidence" value="ECO:0007669"/>
    <property type="project" value="UniProtKB-KW"/>
</dbReference>
<keyword evidence="2" id="KW-0813">Transport</keyword>
<keyword evidence="4" id="KW-0547">Nucleotide-binding</keyword>
<evidence type="ECO:0000256" key="7">
    <source>
        <dbReference type="ARBA" id="ARBA00023136"/>
    </source>
</evidence>
<reference evidence="12" key="1">
    <citation type="submission" date="2022-10" db="EMBL/GenBank/DDBJ databases">
        <title>Genome assembly of Pristionchus species.</title>
        <authorList>
            <person name="Yoshida K."/>
            <person name="Sommer R.J."/>
        </authorList>
    </citation>
    <scope>NUCLEOTIDE SEQUENCE [LARGE SCALE GENOMIC DNA]</scope>
    <source>
        <strain evidence="12">RS5460</strain>
    </source>
</reference>
<keyword evidence="3 8" id="KW-0812">Transmembrane</keyword>
<evidence type="ECO:0008006" key="13">
    <source>
        <dbReference type="Google" id="ProtNLM"/>
    </source>
</evidence>
<evidence type="ECO:0000256" key="2">
    <source>
        <dbReference type="ARBA" id="ARBA00022448"/>
    </source>
</evidence>
<evidence type="ECO:0000256" key="4">
    <source>
        <dbReference type="ARBA" id="ARBA00022741"/>
    </source>
</evidence>
<protein>
    <recommendedName>
        <fullName evidence="13">ABC transporter ATP-binding protein</fullName>
    </recommendedName>
</protein>
<evidence type="ECO:0000256" key="6">
    <source>
        <dbReference type="ARBA" id="ARBA00022989"/>
    </source>
</evidence>
<dbReference type="EMBL" id="BTRK01000004">
    <property type="protein sequence ID" value="GMR48951.1"/>
    <property type="molecule type" value="Genomic_DNA"/>
</dbReference>
<sequence>FSSSRSGMERASSSAVLIENEENEEREGFFSRFLNFIGKSEENDEENFSDVKPVPFLDLFRFASGKERMAIGVAIFLSIVMGMCTPAHIYLTGVITTALVDVKEPVDNIDFLHHIWQLSSLYAAFFIFTFVVGYIENWMHVWASERIAQRLSTSASAAVVRLSEESNGISEEAILNLKAVASCNGEKTMIQRYASSLLSSIAPSTRCGFFTALYYATASLVHIVFHTAGSWYGTIRYHSGSIEHAGVVFAVVNIAIGSASSFTMLGPHLLAVVKARVAAAKVYHTIDSQEDAEEKVQTSLDPTNAEMHLALDNVSFTFPGRSLPAVQQLSFDLSPGESLALVGKSGCGKSTTLKLVTRFLSGYSGRILLDGQPFDLYDKKKWRRMVGVVSQEPSIFTGSIRDNICLGRPFTQVEVENACRIAYAHEFISELEEGYSTLLGPSGVSLSGGQKQRIAIARAIIANTRLLLLDEATSALDSRSERIVQEALDAASEGRTTIVVAHRLSTIKNVQRNTMNSGVVQMESSH</sequence>
<name>A0AAN5CQR7_9BILA</name>
<dbReference type="InterPro" id="IPR036640">
    <property type="entry name" value="ABC1_TM_sf"/>
</dbReference>
<evidence type="ECO:0000259" key="10">
    <source>
        <dbReference type="PROSITE" id="PS50929"/>
    </source>
</evidence>
<feature type="transmembrane region" description="Helical" evidence="8">
    <location>
        <begin position="111"/>
        <end position="135"/>
    </location>
</feature>
<comment type="caution">
    <text evidence="11">The sequence shown here is derived from an EMBL/GenBank/DDBJ whole genome shotgun (WGS) entry which is preliminary data.</text>
</comment>
<dbReference type="Gene3D" id="1.20.1560.10">
    <property type="entry name" value="ABC transporter type 1, transmembrane domain"/>
    <property type="match status" value="1"/>
</dbReference>
<dbReference type="InterPro" id="IPR017871">
    <property type="entry name" value="ABC_transporter-like_CS"/>
</dbReference>
<dbReference type="InterPro" id="IPR003593">
    <property type="entry name" value="AAA+_ATPase"/>
</dbReference>
<dbReference type="SUPFAM" id="SSF90123">
    <property type="entry name" value="ABC transporter transmembrane region"/>
    <property type="match status" value="1"/>
</dbReference>
<dbReference type="PANTHER" id="PTHR43394:SF1">
    <property type="entry name" value="ATP-BINDING CASSETTE SUB-FAMILY B MEMBER 10, MITOCHONDRIAL"/>
    <property type="match status" value="1"/>
</dbReference>
<evidence type="ECO:0000259" key="9">
    <source>
        <dbReference type="PROSITE" id="PS50893"/>
    </source>
</evidence>
<dbReference type="InterPro" id="IPR039421">
    <property type="entry name" value="Type_1_exporter"/>
</dbReference>
<keyword evidence="5" id="KW-0067">ATP-binding</keyword>